<dbReference type="Pfam" id="PF01088">
    <property type="entry name" value="Peptidase_C12"/>
    <property type="match status" value="1"/>
</dbReference>
<accession>A0A2P4SVG2</accession>
<dbReference type="InterPro" id="IPR036959">
    <property type="entry name" value="Peptidase_C12_UCH_sf"/>
</dbReference>
<gene>
    <name evidence="14" type="ORF">CIB84_008184</name>
</gene>
<evidence type="ECO:0000256" key="7">
    <source>
        <dbReference type="ARBA" id="ARBA00022786"/>
    </source>
</evidence>
<dbReference type="Proteomes" id="UP000237246">
    <property type="component" value="Unassembled WGS sequence"/>
</dbReference>
<keyword evidence="4" id="KW-0963">Cytoplasm</keyword>
<comment type="similarity">
    <text evidence="3 11 12">Belongs to the peptidase C12 family.</text>
</comment>
<name>A0A2P4SVG2_BAMTH</name>
<dbReference type="AlphaFoldDB" id="A0A2P4SVG2"/>
<keyword evidence="15" id="KW-1185">Reference proteome</keyword>
<dbReference type="OrthoDB" id="427186at2759"/>
<dbReference type="InterPro" id="IPR038765">
    <property type="entry name" value="Papain-like_cys_pep_sf"/>
</dbReference>
<organism evidence="14 15">
    <name type="scientific">Bambusicola thoracicus</name>
    <name type="common">Chinese bamboo-partridge</name>
    <name type="synonym">Perdix thoracica</name>
    <dbReference type="NCBI Taxonomy" id="9083"/>
    <lineage>
        <taxon>Eukaryota</taxon>
        <taxon>Metazoa</taxon>
        <taxon>Chordata</taxon>
        <taxon>Craniata</taxon>
        <taxon>Vertebrata</taxon>
        <taxon>Euteleostomi</taxon>
        <taxon>Archelosauria</taxon>
        <taxon>Archosauria</taxon>
        <taxon>Dinosauria</taxon>
        <taxon>Saurischia</taxon>
        <taxon>Theropoda</taxon>
        <taxon>Coelurosauria</taxon>
        <taxon>Aves</taxon>
        <taxon>Neognathae</taxon>
        <taxon>Galloanserae</taxon>
        <taxon>Galliformes</taxon>
        <taxon>Phasianidae</taxon>
        <taxon>Perdicinae</taxon>
        <taxon>Bambusicola</taxon>
    </lineage>
</organism>
<dbReference type="SUPFAM" id="SSF54001">
    <property type="entry name" value="Cysteine proteinases"/>
    <property type="match status" value="1"/>
</dbReference>
<keyword evidence="7 12" id="KW-0833">Ubl conjugation pathway</keyword>
<comment type="caution">
    <text evidence="14">The sequence shown here is derived from an EMBL/GenBank/DDBJ whole genome shotgun (WGS) entry which is preliminary data.</text>
</comment>
<sequence length="134" mass="15230">FLKQLGIHPDWQFVDVYGMEPELLSMVPRPVCAVLLLFPITEKYETFRTEEEERIKAKGQDVKSSVYFMKQTINNACGTIGLIHAIANNREKMNFVSVISYLKVPKKGLNAFDEAGQIQWPVAGVSSFSFEQKL</sequence>
<comment type="caution">
    <text evidence="11">Lacks conserved residue(s) required for the propagation of feature annotation.</text>
</comment>
<evidence type="ECO:0000256" key="1">
    <source>
        <dbReference type="ARBA" id="ARBA00000707"/>
    </source>
</evidence>
<evidence type="ECO:0000256" key="2">
    <source>
        <dbReference type="ARBA" id="ARBA00004496"/>
    </source>
</evidence>
<dbReference type="GO" id="GO:0016579">
    <property type="term" value="P:protein deubiquitination"/>
    <property type="evidence" value="ECO:0007669"/>
    <property type="project" value="TreeGrafter"/>
</dbReference>
<dbReference type="EC" id="3.4.19.12" evidence="12"/>
<evidence type="ECO:0000256" key="4">
    <source>
        <dbReference type="ARBA" id="ARBA00022490"/>
    </source>
</evidence>
<dbReference type="PROSITE" id="PS52048">
    <property type="entry name" value="UCH_DOMAIN"/>
    <property type="match status" value="1"/>
</dbReference>
<dbReference type="PROSITE" id="PS00140">
    <property type="entry name" value="UCH_1"/>
    <property type="match status" value="1"/>
</dbReference>
<evidence type="ECO:0000313" key="14">
    <source>
        <dbReference type="EMBL" id="POI28066.1"/>
    </source>
</evidence>
<feature type="domain" description="UCH catalytic" evidence="13">
    <location>
        <begin position="1"/>
        <end position="134"/>
    </location>
</feature>
<dbReference type="InterPro" id="IPR001578">
    <property type="entry name" value="Peptidase_C12_UCH"/>
</dbReference>
<reference evidence="14 15" key="1">
    <citation type="submission" date="2018-01" db="EMBL/GenBank/DDBJ databases">
        <title>Comparison of the Chinese Bamboo Partridge and Red Junglefowl genome sequences highlights the importance of demography in genome evolution.</title>
        <authorList>
            <person name="Tiley G.P."/>
            <person name="Kimball R.T."/>
            <person name="Braun E.L."/>
            <person name="Burleigh J.G."/>
        </authorList>
    </citation>
    <scope>NUCLEOTIDE SEQUENCE [LARGE SCALE GENOMIC DNA]</scope>
    <source>
        <strain evidence="14">RTK389</strain>
        <tissue evidence="14">Blood</tissue>
    </source>
</reference>
<comment type="catalytic activity">
    <reaction evidence="1 12">
        <text>Thiol-dependent hydrolysis of ester, thioester, amide, peptide and isopeptide bonds formed by the C-terminal Gly of ubiquitin (a 76-residue protein attached to proteins as an intracellular targeting signal).</text>
        <dbReference type="EC" id="3.4.19.12"/>
    </reaction>
</comment>
<evidence type="ECO:0000256" key="6">
    <source>
        <dbReference type="ARBA" id="ARBA00022670"/>
    </source>
</evidence>
<keyword evidence="6 12" id="KW-0645">Protease</keyword>
<evidence type="ECO:0000256" key="12">
    <source>
        <dbReference type="RuleBase" id="RU361215"/>
    </source>
</evidence>
<dbReference type="Gene3D" id="3.40.532.10">
    <property type="entry name" value="Peptidase C12, ubiquitin carboxyl-terminal hydrolase"/>
    <property type="match status" value="1"/>
</dbReference>
<dbReference type="PANTHER" id="PTHR10589:SF24">
    <property type="entry name" value="UBIQUITIN CARBOXYL-TERMINAL HYDROLASE ISOZYME L3"/>
    <property type="match status" value="1"/>
</dbReference>
<dbReference type="InterPro" id="IPR057254">
    <property type="entry name" value="UCH_AS"/>
</dbReference>
<dbReference type="GO" id="GO:0006511">
    <property type="term" value="P:ubiquitin-dependent protein catabolic process"/>
    <property type="evidence" value="ECO:0007669"/>
    <property type="project" value="UniProtKB-UniRule"/>
</dbReference>
<protein>
    <recommendedName>
        <fullName evidence="12">Ubiquitin carboxyl-terminal hydrolase</fullName>
        <ecNumber evidence="12">3.4.19.12</ecNumber>
    </recommendedName>
</protein>
<evidence type="ECO:0000256" key="9">
    <source>
        <dbReference type="ARBA" id="ARBA00022807"/>
    </source>
</evidence>
<dbReference type="GO" id="GO:0005737">
    <property type="term" value="C:cytoplasm"/>
    <property type="evidence" value="ECO:0007669"/>
    <property type="project" value="UniProtKB-SubCell"/>
</dbReference>
<dbReference type="GO" id="GO:0004843">
    <property type="term" value="F:cysteine-type deubiquitinase activity"/>
    <property type="evidence" value="ECO:0007669"/>
    <property type="project" value="UniProtKB-EC"/>
</dbReference>
<evidence type="ECO:0000256" key="11">
    <source>
        <dbReference type="PROSITE-ProRule" id="PRU01393"/>
    </source>
</evidence>
<evidence type="ECO:0000256" key="8">
    <source>
        <dbReference type="ARBA" id="ARBA00022801"/>
    </source>
</evidence>
<keyword evidence="9 12" id="KW-0788">Thiol protease</keyword>
<proteinExistence type="inferred from homology"/>
<evidence type="ECO:0000259" key="13">
    <source>
        <dbReference type="PROSITE" id="PS52048"/>
    </source>
</evidence>
<comment type="subunit">
    <text evidence="10">Preferentially binds diubiquitin; the interaction does not hydrolyze diubiquitin but, in vitro, inhibits the hydrolyzing activity on other substrates.</text>
</comment>
<keyword evidence="8 12" id="KW-0378">Hydrolase</keyword>
<evidence type="ECO:0000256" key="10">
    <source>
        <dbReference type="ARBA" id="ARBA00062672"/>
    </source>
</evidence>
<keyword evidence="5" id="KW-0597">Phosphoprotein</keyword>
<evidence type="ECO:0000256" key="5">
    <source>
        <dbReference type="ARBA" id="ARBA00022553"/>
    </source>
</evidence>
<comment type="subcellular location">
    <subcellularLocation>
        <location evidence="2">Cytoplasm</location>
    </subcellularLocation>
</comment>
<dbReference type="PRINTS" id="PR00707">
    <property type="entry name" value="UBCTHYDRLASE"/>
</dbReference>
<evidence type="ECO:0000313" key="15">
    <source>
        <dbReference type="Proteomes" id="UP000237246"/>
    </source>
</evidence>
<dbReference type="EMBL" id="PPHD01020974">
    <property type="protein sequence ID" value="POI28066.1"/>
    <property type="molecule type" value="Genomic_DNA"/>
</dbReference>
<feature type="non-terminal residue" evidence="14">
    <location>
        <position position="1"/>
    </location>
</feature>
<dbReference type="PANTHER" id="PTHR10589">
    <property type="entry name" value="UBIQUITIN CARBOXYL-TERMINAL HYDROLASE"/>
    <property type="match status" value="1"/>
</dbReference>
<evidence type="ECO:0000256" key="3">
    <source>
        <dbReference type="ARBA" id="ARBA00009326"/>
    </source>
</evidence>